<reference evidence="10" key="1">
    <citation type="submission" date="2013-08" db="EMBL/GenBank/DDBJ databases">
        <authorList>
            <person name="Mendez C."/>
            <person name="Richter M."/>
            <person name="Ferrer M."/>
            <person name="Sanchez J."/>
        </authorList>
    </citation>
    <scope>NUCLEOTIDE SEQUENCE</scope>
</reference>
<evidence type="ECO:0000256" key="3">
    <source>
        <dbReference type="ARBA" id="ARBA00022475"/>
    </source>
</evidence>
<dbReference type="GO" id="GO:0005886">
    <property type="term" value="C:plasma membrane"/>
    <property type="evidence" value="ECO:0007669"/>
    <property type="project" value="UniProtKB-SubCell"/>
</dbReference>
<dbReference type="Gene3D" id="3.40.50.300">
    <property type="entry name" value="P-loop containing nucleotide triphosphate hydrolases"/>
    <property type="match status" value="2"/>
</dbReference>
<dbReference type="AlphaFoldDB" id="T1AZ40"/>
<dbReference type="PROSITE" id="PS50893">
    <property type="entry name" value="ABC_TRANSPORTER_2"/>
    <property type="match status" value="1"/>
</dbReference>
<protein>
    <submittedName>
        <fullName evidence="10">Oligopeptide/dipeptide transporter domain family protein</fullName>
    </submittedName>
</protein>
<dbReference type="InterPro" id="IPR003439">
    <property type="entry name" value="ABC_transporter-like_ATP-bd"/>
</dbReference>
<dbReference type="InterPro" id="IPR027417">
    <property type="entry name" value="P-loop_NTPase"/>
</dbReference>
<dbReference type="InterPro" id="IPR017871">
    <property type="entry name" value="ABC_transporter-like_CS"/>
</dbReference>
<evidence type="ECO:0000256" key="7">
    <source>
        <dbReference type="ARBA" id="ARBA00022967"/>
    </source>
</evidence>
<dbReference type="EMBL" id="AUZY01008089">
    <property type="protein sequence ID" value="EQD47380.1"/>
    <property type="molecule type" value="Genomic_DNA"/>
</dbReference>
<sequence length="502" mass="56025">MKGLRTFFFTYDGTVRAIDGVSFRMKGGETLGLVGETGCGKSVTAFSITRLISDPPGRIVEGEVWFRGANLLWGLDREARFVENPRTHRVKVKRRFRRVRAASERMAAIRGTGIGMIFQEPTQAMNPIFSISDQVGETLLLHRGQEIIDEMLAFRSQILDQPAVAQAIDQVVEVVANRQLGPELRAACDGLARTVGVRSVATEVYYIALSLAGELETLRADVVRALRRLCLTGFQRRYLKHRRRGLLIQKALNEGYLREMREGRPYARQRRVLQARQGSERFTHFYFGIWGLRGRSQRALKHEVFWRSVATLETVSIPNPVQVARGYPHELSGGMIQRVMIAMTLAPEPDVLIADEPTTALDVTIQAQILELMRGLKERVGTAILLITHDLAVIAEVADRVNVMYAGRIVESASVRDLFRQPLHPYTQGLLASIPRLDRPEKELASIPGSVPNLLSPPPGCRFHPRCPYAMPICKGETPPMTVEGPGHQVACYLYAGPLATN</sequence>
<name>T1AZ40_9ZZZZ</name>
<keyword evidence="2" id="KW-0813">Transport</keyword>
<keyword evidence="3" id="KW-1003">Cell membrane</keyword>
<dbReference type="CDD" id="cd03257">
    <property type="entry name" value="ABC_NikE_OppD_transporters"/>
    <property type="match status" value="1"/>
</dbReference>
<dbReference type="Pfam" id="PF00005">
    <property type="entry name" value="ABC_tran"/>
    <property type="match status" value="2"/>
</dbReference>
<evidence type="ECO:0000256" key="2">
    <source>
        <dbReference type="ARBA" id="ARBA00022448"/>
    </source>
</evidence>
<comment type="caution">
    <text evidence="10">The sequence shown here is derived from an EMBL/GenBank/DDBJ whole genome shotgun (WGS) entry which is preliminary data.</text>
</comment>
<dbReference type="GO" id="GO:0016887">
    <property type="term" value="F:ATP hydrolysis activity"/>
    <property type="evidence" value="ECO:0007669"/>
    <property type="project" value="InterPro"/>
</dbReference>
<dbReference type="PROSITE" id="PS00211">
    <property type="entry name" value="ABC_TRANSPORTER_1"/>
    <property type="match status" value="1"/>
</dbReference>
<keyword evidence="5" id="KW-0547">Nucleotide-binding</keyword>
<reference evidence="10" key="2">
    <citation type="journal article" date="2014" name="ISME J.">
        <title>Microbial stratification in low pH oxic and suboxic macroscopic growths along an acid mine drainage.</title>
        <authorList>
            <person name="Mendez-Garcia C."/>
            <person name="Mesa V."/>
            <person name="Sprenger R.R."/>
            <person name="Richter M."/>
            <person name="Diez M.S."/>
            <person name="Solano J."/>
            <person name="Bargiela R."/>
            <person name="Golyshina O.V."/>
            <person name="Manteca A."/>
            <person name="Ramos J.L."/>
            <person name="Gallego J.R."/>
            <person name="Llorente I."/>
            <person name="Martins Dos Santos V.A."/>
            <person name="Jensen O.N."/>
            <person name="Pelaez A.I."/>
            <person name="Sanchez J."/>
            <person name="Ferrer M."/>
        </authorList>
    </citation>
    <scope>NUCLEOTIDE SEQUENCE</scope>
</reference>
<dbReference type="GO" id="GO:0005524">
    <property type="term" value="F:ATP binding"/>
    <property type="evidence" value="ECO:0007669"/>
    <property type="project" value="UniProtKB-KW"/>
</dbReference>
<dbReference type="PANTHER" id="PTHR43297:SF14">
    <property type="entry name" value="ATPASE AAA-TYPE CORE DOMAIN-CONTAINING PROTEIN"/>
    <property type="match status" value="1"/>
</dbReference>
<keyword evidence="6" id="KW-0067">ATP-binding</keyword>
<accession>T1AZ40</accession>
<evidence type="ECO:0000256" key="8">
    <source>
        <dbReference type="ARBA" id="ARBA00023136"/>
    </source>
</evidence>
<dbReference type="Pfam" id="PF08352">
    <property type="entry name" value="oligo_HPY"/>
    <property type="match status" value="1"/>
</dbReference>
<evidence type="ECO:0000256" key="4">
    <source>
        <dbReference type="ARBA" id="ARBA00022519"/>
    </source>
</evidence>
<dbReference type="NCBIfam" id="TIGR01727">
    <property type="entry name" value="oligo_HPY"/>
    <property type="match status" value="1"/>
</dbReference>
<evidence type="ECO:0000256" key="6">
    <source>
        <dbReference type="ARBA" id="ARBA00022840"/>
    </source>
</evidence>
<dbReference type="SUPFAM" id="SSF52540">
    <property type="entry name" value="P-loop containing nucleoside triphosphate hydrolases"/>
    <property type="match status" value="1"/>
</dbReference>
<gene>
    <name evidence="10" type="ORF">B1B_12361</name>
</gene>
<keyword evidence="7" id="KW-1278">Translocase</keyword>
<dbReference type="PANTHER" id="PTHR43297">
    <property type="entry name" value="OLIGOPEPTIDE TRANSPORT ATP-BINDING PROTEIN APPD"/>
    <property type="match status" value="1"/>
</dbReference>
<dbReference type="GO" id="GO:0015833">
    <property type="term" value="P:peptide transport"/>
    <property type="evidence" value="ECO:0007669"/>
    <property type="project" value="InterPro"/>
</dbReference>
<proteinExistence type="predicted"/>
<evidence type="ECO:0000313" key="10">
    <source>
        <dbReference type="EMBL" id="EQD47380.1"/>
    </source>
</evidence>
<keyword evidence="8" id="KW-0472">Membrane</keyword>
<dbReference type="InterPro" id="IPR003593">
    <property type="entry name" value="AAA+_ATPase"/>
</dbReference>
<dbReference type="SMART" id="SM00382">
    <property type="entry name" value="AAA"/>
    <property type="match status" value="1"/>
</dbReference>
<evidence type="ECO:0000259" key="9">
    <source>
        <dbReference type="PROSITE" id="PS50893"/>
    </source>
</evidence>
<organism evidence="10">
    <name type="scientific">mine drainage metagenome</name>
    <dbReference type="NCBI Taxonomy" id="410659"/>
    <lineage>
        <taxon>unclassified sequences</taxon>
        <taxon>metagenomes</taxon>
        <taxon>ecological metagenomes</taxon>
    </lineage>
</organism>
<dbReference type="InterPro" id="IPR050388">
    <property type="entry name" value="ABC_Ni/Peptide_Import"/>
</dbReference>
<keyword evidence="4" id="KW-0997">Cell inner membrane</keyword>
<evidence type="ECO:0000256" key="5">
    <source>
        <dbReference type="ARBA" id="ARBA00022741"/>
    </source>
</evidence>
<comment type="subcellular location">
    <subcellularLocation>
        <location evidence="1">Cell membrane</location>
        <topology evidence="1">Peripheral membrane protein</topology>
    </subcellularLocation>
</comment>
<feature type="domain" description="ABC transporter" evidence="9">
    <location>
        <begin position="1"/>
        <end position="431"/>
    </location>
</feature>
<dbReference type="InterPro" id="IPR013563">
    <property type="entry name" value="Oligopep_ABC_C"/>
</dbReference>
<evidence type="ECO:0000256" key="1">
    <source>
        <dbReference type="ARBA" id="ARBA00004202"/>
    </source>
</evidence>